<dbReference type="InterPro" id="IPR024983">
    <property type="entry name" value="CHAT_dom"/>
</dbReference>
<evidence type="ECO:0000259" key="1">
    <source>
        <dbReference type="Pfam" id="PF12770"/>
    </source>
</evidence>
<evidence type="ECO:0000313" key="3">
    <source>
        <dbReference type="Proteomes" id="UP000799324"/>
    </source>
</evidence>
<evidence type="ECO:0000313" key="2">
    <source>
        <dbReference type="EMBL" id="KAF2653632.1"/>
    </source>
</evidence>
<protein>
    <recommendedName>
        <fullName evidence="1">CHAT domain-containing protein</fullName>
    </recommendedName>
</protein>
<keyword evidence="3" id="KW-1185">Reference proteome</keyword>
<name>A0A6A6T1S9_9PLEO</name>
<dbReference type="InterPro" id="IPR011990">
    <property type="entry name" value="TPR-like_helical_dom_sf"/>
</dbReference>
<dbReference type="Proteomes" id="UP000799324">
    <property type="component" value="Unassembled WGS sequence"/>
</dbReference>
<organism evidence="2 3">
    <name type="scientific">Lophiostoma macrostomum CBS 122681</name>
    <dbReference type="NCBI Taxonomy" id="1314788"/>
    <lineage>
        <taxon>Eukaryota</taxon>
        <taxon>Fungi</taxon>
        <taxon>Dikarya</taxon>
        <taxon>Ascomycota</taxon>
        <taxon>Pezizomycotina</taxon>
        <taxon>Dothideomycetes</taxon>
        <taxon>Pleosporomycetidae</taxon>
        <taxon>Pleosporales</taxon>
        <taxon>Lophiostomataceae</taxon>
        <taxon>Lophiostoma</taxon>
    </lineage>
</organism>
<feature type="domain" description="CHAT" evidence="1">
    <location>
        <begin position="1033"/>
        <end position="1308"/>
    </location>
</feature>
<dbReference type="EMBL" id="MU004378">
    <property type="protein sequence ID" value="KAF2653632.1"/>
    <property type="molecule type" value="Genomic_DNA"/>
</dbReference>
<dbReference type="OrthoDB" id="3758190at2759"/>
<dbReference type="Gene3D" id="1.25.40.10">
    <property type="entry name" value="Tetratricopeptide repeat domain"/>
    <property type="match status" value="1"/>
</dbReference>
<gene>
    <name evidence="2" type="ORF">K491DRAFT_759564</name>
</gene>
<accession>A0A6A6T1S9</accession>
<proteinExistence type="predicted"/>
<sequence length="1314" mass="149380">MVPIRVYHHGMLPSLYCTLSPPAIKHFEHAIWMNRLGKYADAIAIFDEHLHSQLDTPVVLIELANLHYSNFRYRTLCELLKPRLARLQRDDPNTLDEPEWRLLALMYCVGANRCRGNMEPSIRELKRTKECLADIPVAEYTELHVQCVWKYVIAYLMARLQTGLDGDLEEYHAIPRPNDPASADAWEGLGDLRRELVGQGRFKEANAVFRTEFNRAPLKGRLILGEAFIKDLERCEHIEDRCYMIAQVRLQLAKGMVELHDLATAEAQLESCSRAIDQWYIDVNLDSAHVIPMRLEVEEVHLGFMADYEERARKAIDLADRMEEACHPNLSRCLDMAAETANKAWSLTGKLEYRAQCLALRERLERVDEEVTGDLCDVAMHAYEVHSIAVHTHVDAQKALEWVDGFLKKYPNFKAPRVMASLYTRKAIFLRVLKDQDGGRAADEEAAKWQKLCGSWKKVNNINNSNVIAPGTGAIGGVAYDSEDDNDDEEGFLHGFSNKYEGIQRTDMIVGKTIEFAMQDVAAARITLEDVALTFNMPHLCSAPALEGLRDESSANQAVPRDGTLTVVDLEKELAALRAQNSEQLFRNTWLPQSEDDTSCNERHDFIRKWLSTPVRGSRDRRLMCLLHFLDARHIMASDAKLRKVCIRDCENLLSLWGTLPRMLKEFISSWQWSWHASIAWNYYTMFLAGGQWTLFDNFGYILEIDKRCDLAIDGYRKINRTTGLANIQRLQAQLCVLLLRRCIIYKHLSAQAERSSLENKALELSIDLIGDLDNCETTMIEMRKMGLKLLAEIDNIYSNNEREASWEDGLEGIEKRRELSRLQMNYTTIRYAIRLWTDGVDEFSEETRIAVWNLTQRYKARLLSLAIGMYRPNPPSLVQRIQSSVEEGPVYQQMLDLQMQIDNADAKDRFFPRLRLDEHRQRMKEYPLLRQLIALREGTPLSLSDFEGITTGLEDDVVLVDWMYLEPFFDRGKLLLLTARKGEIPTLDVLNVDVNAIEEWRKSHLDPSEFTKSSPKLASKLSRSTFNEACGRLVEPLEHRTREGEVLVLCPTDFLTGMPLHALDVEEEALIRRNPCVYIHSHSLLRPCSSAAQYAAETAAPLDPVFLSGIAGIGADAEKFAAGRDSVGKLAERLQGTSLKDKGATKADFLEHATHARLVHVQTHCAWDSENPLDHHIEFETVGENGPVHETLSARDVFALRLRQGSHLNVIACSGALTEVKAGDEVMGLVPALLYSGASSVVSTLWPIYDPVGAQFSKMFFESFVEQQREEGARWVNVAKAVQHGVMSLDPKQNEALDKWAPFVLNGFWMFAL</sequence>
<reference evidence="2" key="1">
    <citation type="journal article" date="2020" name="Stud. Mycol.">
        <title>101 Dothideomycetes genomes: a test case for predicting lifestyles and emergence of pathogens.</title>
        <authorList>
            <person name="Haridas S."/>
            <person name="Albert R."/>
            <person name="Binder M."/>
            <person name="Bloem J."/>
            <person name="Labutti K."/>
            <person name="Salamov A."/>
            <person name="Andreopoulos B."/>
            <person name="Baker S."/>
            <person name="Barry K."/>
            <person name="Bills G."/>
            <person name="Bluhm B."/>
            <person name="Cannon C."/>
            <person name="Castanera R."/>
            <person name="Culley D."/>
            <person name="Daum C."/>
            <person name="Ezra D."/>
            <person name="Gonzalez J."/>
            <person name="Henrissat B."/>
            <person name="Kuo A."/>
            <person name="Liang C."/>
            <person name="Lipzen A."/>
            <person name="Lutzoni F."/>
            <person name="Magnuson J."/>
            <person name="Mondo S."/>
            <person name="Nolan M."/>
            <person name="Ohm R."/>
            <person name="Pangilinan J."/>
            <person name="Park H.-J."/>
            <person name="Ramirez L."/>
            <person name="Alfaro M."/>
            <person name="Sun H."/>
            <person name="Tritt A."/>
            <person name="Yoshinaga Y."/>
            <person name="Zwiers L.-H."/>
            <person name="Turgeon B."/>
            <person name="Goodwin S."/>
            <person name="Spatafora J."/>
            <person name="Crous P."/>
            <person name="Grigoriev I."/>
        </authorList>
    </citation>
    <scope>NUCLEOTIDE SEQUENCE</scope>
    <source>
        <strain evidence="2">CBS 122681</strain>
    </source>
</reference>
<dbReference type="Pfam" id="PF12770">
    <property type="entry name" value="CHAT"/>
    <property type="match status" value="1"/>
</dbReference>